<dbReference type="EMBL" id="CP002042">
    <property type="protein sequence ID" value="ADH62487.1"/>
    <property type="molecule type" value="Genomic_DNA"/>
</dbReference>
<reference evidence="1 2" key="1">
    <citation type="journal article" date="2010" name="Stand. Genomic Sci.">
        <title>Complete genome sequence of Meiothermus silvanus type strain (VI-R2).</title>
        <authorList>
            <person name="Sikorski J."/>
            <person name="Tindall B.J."/>
            <person name="Lowry S."/>
            <person name="Lucas S."/>
            <person name="Nolan M."/>
            <person name="Copeland A."/>
            <person name="Glavina Del Rio T."/>
            <person name="Tice H."/>
            <person name="Cheng J.F."/>
            <person name="Han C."/>
            <person name="Pitluck S."/>
            <person name="Liolios K."/>
            <person name="Ivanova N."/>
            <person name="Mavromatis K."/>
            <person name="Mikhailova N."/>
            <person name="Pati A."/>
            <person name="Goodwin L."/>
            <person name="Chen A."/>
            <person name="Palaniappan K."/>
            <person name="Land M."/>
            <person name="Hauser L."/>
            <person name="Chang Y.J."/>
            <person name="Jeffries C.D."/>
            <person name="Rohde M."/>
            <person name="Goker M."/>
            <person name="Woyke T."/>
            <person name="Bristow J."/>
            <person name="Eisen J.A."/>
            <person name="Markowitz V."/>
            <person name="Hugenholtz P."/>
            <person name="Kyrpides N.C."/>
            <person name="Klenk H.P."/>
            <person name="Lapidus A."/>
        </authorList>
    </citation>
    <scope>NUCLEOTIDE SEQUENCE [LARGE SCALE GENOMIC DNA]</scope>
    <source>
        <strain evidence="2">ATCC 700542 / DSM 9946 / VI-R2</strain>
    </source>
</reference>
<keyword evidence="2" id="KW-1185">Reference proteome</keyword>
<evidence type="ECO:0000313" key="2">
    <source>
        <dbReference type="Proteomes" id="UP000001916"/>
    </source>
</evidence>
<organism evidence="1 2">
    <name type="scientific">Allomeiothermus silvanus (strain ATCC 700542 / DSM 9946 / NBRC 106475 / NCIMB 13440 / VI-R2)</name>
    <name type="common">Thermus silvanus</name>
    <dbReference type="NCBI Taxonomy" id="526227"/>
    <lineage>
        <taxon>Bacteria</taxon>
        <taxon>Thermotogati</taxon>
        <taxon>Deinococcota</taxon>
        <taxon>Deinococci</taxon>
        <taxon>Thermales</taxon>
        <taxon>Thermaceae</taxon>
        <taxon>Allomeiothermus</taxon>
    </lineage>
</organism>
<accession>D7BA53</accession>
<name>D7BA53_ALLS1</name>
<dbReference type="RefSeq" id="WP_013157081.1">
    <property type="nucleotide sequence ID" value="NC_014212.1"/>
</dbReference>
<dbReference type="OrthoDB" id="9907870at2"/>
<protein>
    <submittedName>
        <fullName evidence="1">Uncharacterized protein</fullName>
    </submittedName>
</protein>
<dbReference type="AlphaFoldDB" id="D7BA53"/>
<sequence>MSSLKNIEVLIRVLERLKTESPEFQEDALWKLGNFITEAVDQETTLEEHSLFERLRDFHLRIEEMAAEG</sequence>
<evidence type="ECO:0000313" key="1">
    <source>
        <dbReference type="EMBL" id="ADH62487.1"/>
    </source>
</evidence>
<dbReference type="STRING" id="526227.Mesil_0558"/>
<dbReference type="KEGG" id="msv:Mesil_0558"/>
<dbReference type="HOGENOM" id="CLU_2771077_0_0_0"/>
<proteinExistence type="predicted"/>
<dbReference type="Proteomes" id="UP000001916">
    <property type="component" value="Chromosome"/>
</dbReference>
<gene>
    <name evidence="1" type="ordered locus">Mesil_0558</name>
</gene>